<reference evidence="15 16" key="1">
    <citation type="journal article" date="2011" name="ISME J.">
        <title>Community ecology of hot spring cyanobacterial mats: predominant populations and their functional potential.</title>
        <authorList>
            <person name="Klatt C.G."/>
            <person name="Wood J.M."/>
            <person name="Rusch D.B."/>
            <person name="Bateson M.M."/>
            <person name="Hamamura N."/>
            <person name="Heidelberg J.F."/>
            <person name="Grossman A.R."/>
            <person name="Bhaya D."/>
            <person name="Cohan F.M."/>
            <person name="Kuhl M."/>
            <person name="Bryant D.A."/>
            <person name="Ward D.M."/>
        </authorList>
    </citation>
    <scope>NUCLEOTIDE SEQUENCE [LARGE SCALE GENOMIC DNA]</scope>
    <source>
        <strain evidence="15">OS</strain>
    </source>
</reference>
<evidence type="ECO:0000256" key="7">
    <source>
        <dbReference type="ARBA" id="ARBA00022800"/>
    </source>
</evidence>
<evidence type="ECO:0000256" key="4">
    <source>
        <dbReference type="ARBA" id="ARBA00022695"/>
    </source>
</evidence>
<dbReference type="Gene3D" id="1.10.3090.10">
    <property type="entry name" value="cca-adding enzyme, domain 2"/>
    <property type="match status" value="1"/>
</dbReference>
<dbReference type="PANTHER" id="PTHR47545:SF1">
    <property type="entry name" value="MULTIFUNCTIONAL CCA PROTEIN"/>
    <property type="match status" value="1"/>
</dbReference>
<dbReference type="InterPro" id="IPR002646">
    <property type="entry name" value="PolA_pol_head_dom"/>
</dbReference>
<organism evidence="15 16">
    <name type="scientific">Candidatus Thermochlorobacter aerophilus</name>
    <dbReference type="NCBI Taxonomy" id="1868324"/>
    <lineage>
        <taxon>Bacteria</taxon>
        <taxon>Pseudomonadati</taxon>
        <taxon>Chlorobiota</taxon>
        <taxon>Chlorobiia</taxon>
        <taxon>Chlorobiales</taxon>
        <taxon>Candidatus Thermochlorobacteriaceae</taxon>
        <taxon>Candidatus Thermochlorobacter</taxon>
    </lineage>
</organism>
<dbReference type="GO" id="GO:0042245">
    <property type="term" value="P:RNA repair"/>
    <property type="evidence" value="ECO:0007669"/>
    <property type="project" value="UniProtKB-KW"/>
</dbReference>
<dbReference type="InterPro" id="IPR050124">
    <property type="entry name" value="tRNA_CCA-adding_enzyme"/>
</dbReference>
<dbReference type="Proteomes" id="UP000266389">
    <property type="component" value="Unassembled WGS sequence"/>
</dbReference>
<evidence type="ECO:0000259" key="12">
    <source>
        <dbReference type="Pfam" id="PF01743"/>
    </source>
</evidence>
<dbReference type="GO" id="GO:0005524">
    <property type="term" value="F:ATP binding"/>
    <property type="evidence" value="ECO:0007669"/>
    <property type="project" value="UniProtKB-KW"/>
</dbReference>
<dbReference type="InterPro" id="IPR043519">
    <property type="entry name" value="NT_sf"/>
</dbReference>
<evidence type="ECO:0000256" key="5">
    <source>
        <dbReference type="ARBA" id="ARBA00022723"/>
    </source>
</evidence>
<dbReference type="InterPro" id="IPR003607">
    <property type="entry name" value="HD/PDEase_dom"/>
</dbReference>
<keyword evidence="4" id="KW-0548">Nucleotidyltransferase</keyword>
<gene>
    <name evidence="15" type="ORF">D0433_02350</name>
</gene>
<evidence type="ECO:0000256" key="10">
    <source>
        <dbReference type="ARBA" id="ARBA00022884"/>
    </source>
</evidence>
<accession>A0A395M2L7</accession>
<comment type="cofactor">
    <cofactor evidence="1">
        <name>Mg(2+)</name>
        <dbReference type="ChEBI" id="CHEBI:18420"/>
    </cofactor>
</comment>
<feature type="domain" description="Poly A polymerase head" evidence="12">
    <location>
        <begin position="32"/>
        <end position="164"/>
    </location>
</feature>
<evidence type="ECO:0000313" key="16">
    <source>
        <dbReference type="Proteomes" id="UP000266389"/>
    </source>
</evidence>
<evidence type="ECO:0000256" key="11">
    <source>
        <dbReference type="RuleBase" id="RU003953"/>
    </source>
</evidence>
<dbReference type="InterPro" id="IPR032828">
    <property type="entry name" value="PolyA_RNA-bd"/>
</dbReference>
<comment type="caution">
    <text evidence="15">The sequence shown here is derived from an EMBL/GenBank/DDBJ whole genome shotgun (WGS) entry which is preliminary data.</text>
</comment>
<dbReference type="Gene3D" id="1.10.246.80">
    <property type="match status" value="1"/>
</dbReference>
<dbReference type="Pfam" id="PF01966">
    <property type="entry name" value="HD"/>
    <property type="match status" value="1"/>
</dbReference>
<evidence type="ECO:0000256" key="1">
    <source>
        <dbReference type="ARBA" id="ARBA00001946"/>
    </source>
</evidence>
<keyword evidence="3" id="KW-0819">tRNA processing</keyword>
<keyword evidence="6" id="KW-0547">Nucleotide-binding</keyword>
<evidence type="ECO:0000259" key="14">
    <source>
        <dbReference type="Pfam" id="PF12627"/>
    </source>
</evidence>
<dbReference type="Pfam" id="PF12627">
    <property type="entry name" value="PolyA_pol_RNAbd"/>
    <property type="match status" value="1"/>
</dbReference>
<dbReference type="GO" id="GO:0016779">
    <property type="term" value="F:nucleotidyltransferase activity"/>
    <property type="evidence" value="ECO:0007669"/>
    <property type="project" value="UniProtKB-KW"/>
</dbReference>
<dbReference type="NCBIfam" id="TIGR00277">
    <property type="entry name" value="HDIG"/>
    <property type="match status" value="1"/>
</dbReference>
<dbReference type="Pfam" id="PF01743">
    <property type="entry name" value="PolyA_pol"/>
    <property type="match status" value="1"/>
</dbReference>
<feature type="domain" description="HD" evidence="13">
    <location>
        <begin position="268"/>
        <end position="385"/>
    </location>
</feature>
<dbReference type="Gene3D" id="3.30.460.10">
    <property type="entry name" value="Beta Polymerase, domain 2"/>
    <property type="match status" value="1"/>
</dbReference>
<sequence>MSTLLKAPTTLALTEPFFMRLGELADEMRLPCYVVGGYVRDRLLGKACKDIDIMVVGDPISFATAAKARLKGRAFAVFERFRTVQFTFDDEVLGEVKLEFVGARKESYNPDSRKPITQVGTLEDDLSRRDFTVNALAVSLNASTFGEIIDRFAGLEDLEKKILRTPLNPETTFSDDPLRMMRTARFAAQLGFQVDPAALAAMERMRQRIKIVSQERISDELLKIMKTPVPSIGLEILFRTKLLDEIFPELSLMAGVEQVDGLGHKDTFFHTLKVVDNCAAMTDKLWLRMSALLHDIGKPRTKRFVKGHGWTFHGHDALGAAMLPKIFKRMKFPMEHLPYVQKMVRLHLRPIPLHRDEITDSAIRRLMVEAGEDLDDLMTLCRADVTSKNPKKVQRILANFAKVEEKIADVTEKDRWAKWRPPINGHEIMQMFNIPEGRLVGVLKKSMEDAILDGLIPYDREAAEAFLRQKFEELRAQPEVLAALTKPKPSTHTEEK</sequence>
<proteinExistence type="inferred from homology"/>
<keyword evidence="5" id="KW-0479">Metal-binding</keyword>
<keyword evidence="7" id="KW-0692">RNA repair</keyword>
<dbReference type="GO" id="GO:0003723">
    <property type="term" value="F:RNA binding"/>
    <property type="evidence" value="ECO:0007669"/>
    <property type="project" value="UniProtKB-KW"/>
</dbReference>
<dbReference type="AlphaFoldDB" id="A0A395M2L7"/>
<evidence type="ECO:0000256" key="9">
    <source>
        <dbReference type="ARBA" id="ARBA00022842"/>
    </source>
</evidence>
<dbReference type="SUPFAM" id="SSF81891">
    <property type="entry name" value="Poly A polymerase C-terminal region-like"/>
    <property type="match status" value="1"/>
</dbReference>
<dbReference type="InterPro" id="IPR006675">
    <property type="entry name" value="HDIG_dom"/>
</dbReference>
<dbReference type="GO" id="GO:0008033">
    <property type="term" value="P:tRNA processing"/>
    <property type="evidence" value="ECO:0007669"/>
    <property type="project" value="UniProtKB-KW"/>
</dbReference>
<evidence type="ECO:0000313" key="15">
    <source>
        <dbReference type="EMBL" id="RFM25043.1"/>
    </source>
</evidence>
<keyword evidence="9" id="KW-0460">Magnesium</keyword>
<keyword evidence="8" id="KW-0067">ATP-binding</keyword>
<name>A0A395M2L7_9BACT</name>
<evidence type="ECO:0000256" key="3">
    <source>
        <dbReference type="ARBA" id="ARBA00022694"/>
    </source>
</evidence>
<keyword evidence="10 11" id="KW-0694">RNA-binding</keyword>
<protein>
    <submittedName>
        <fullName evidence="15">HD domain-containing protein</fullName>
    </submittedName>
</protein>
<evidence type="ECO:0000256" key="8">
    <source>
        <dbReference type="ARBA" id="ARBA00022840"/>
    </source>
</evidence>
<evidence type="ECO:0000256" key="2">
    <source>
        <dbReference type="ARBA" id="ARBA00022679"/>
    </source>
</evidence>
<dbReference type="InterPro" id="IPR006674">
    <property type="entry name" value="HD_domain"/>
</dbReference>
<dbReference type="PANTHER" id="PTHR47545">
    <property type="entry name" value="MULTIFUNCTIONAL CCA PROTEIN"/>
    <property type="match status" value="1"/>
</dbReference>
<comment type="similarity">
    <text evidence="11">Belongs to the tRNA nucleotidyltransferase/poly(A) polymerase family.</text>
</comment>
<evidence type="ECO:0000259" key="13">
    <source>
        <dbReference type="Pfam" id="PF01966"/>
    </source>
</evidence>
<feature type="domain" description="tRNA nucleotidyltransferase/poly(A) polymerase RNA and SrmB- binding" evidence="14">
    <location>
        <begin position="191"/>
        <end position="250"/>
    </location>
</feature>
<keyword evidence="2 11" id="KW-0808">Transferase</keyword>
<dbReference type="EMBL" id="PHFL01000010">
    <property type="protein sequence ID" value="RFM25043.1"/>
    <property type="molecule type" value="Genomic_DNA"/>
</dbReference>
<evidence type="ECO:0000256" key="6">
    <source>
        <dbReference type="ARBA" id="ARBA00022741"/>
    </source>
</evidence>
<dbReference type="CDD" id="cd05398">
    <property type="entry name" value="NT_ClassII-CCAase"/>
    <property type="match status" value="1"/>
</dbReference>
<dbReference type="GO" id="GO:0046872">
    <property type="term" value="F:metal ion binding"/>
    <property type="evidence" value="ECO:0007669"/>
    <property type="project" value="UniProtKB-KW"/>
</dbReference>
<dbReference type="SUPFAM" id="SSF81301">
    <property type="entry name" value="Nucleotidyltransferase"/>
    <property type="match status" value="1"/>
</dbReference>
<dbReference type="CDD" id="cd00077">
    <property type="entry name" value="HDc"/>
    <property type="match status" value="1"/>
</dbReference>